<evidence type="ECO:0000256" key="4">
    <source>
        <dbReference type="ARBA" id="ARBA00035223"/>
    </source>
</evidence>
<feature type="domain" description="Ribosomal eL28/Mak16" evidence="6">
    <location>
        <begin position="13"/>
        <end position="131"/>
    </location>
</feature>
<sequence length="143" mass="16543">MLQAARNMRANHLLWGIVRNNNSFLFKQKGHRFSKDPFNLTGKNTLRDNGLVQKKAIGIKTLDPKNSKGVGFHVIKKKVGKECFPAKAVERITFTHCRPKNLRKLRNVICKTKYRRELKMLALRRASAMQKNDVRPKTKETSK</sequence>
<dbReference type="GO" id="GO:0005840">
    <property type="term" value="C:ribosome"/>
    <property type="evidence" value="ECO:0007669"/>
    <property type="project" value="UniProtKB-KW"/>
</dbReference>
<evidence type="ECO:0000259" key="6">
    <source>
        <dbReference type="Pfam" id="PF01778"/>
    </source>
</evidence>
<evidence type="ECO:0000313" key="7">
    <source>
        <dbReference type="EMBL" id="KAL3315397.1"/>
    </source>
</evidence>
<gene>
    <name evidence="7" type="primary">RPL28</name>
    <name evidence="7" type="ORF">Ciccas_005974</name>
</gene>
<keyword evidence="8" id="KW-1185">Reference proteome</keyword>
<evidence type="ECO:0000256" key="5">
    <source>
        <dbReference type="ARBA" id="ARBA00035330"/>
    </source>
</evidence>
<organism evidence="7 8">
    <name type="scientific">Cichlidogyrus casuarinus</name>
    <dbReference type="NCBI Taxonomy" id="1844966"/>
    <lineage>
        <taxon>Eukaryota</taxon>
        <taxon>Metazoa</taxon>
        <taxon>Spiralia</taxon>
        <taxon>Lophotrochozoa</taxon>
        <taxon>Platyhelminthes</taxon>
        <taxon>Monogenea</taxon>
        <taxon>Monopisthocotylea</taxon>
        <taxon>Dactylogyridea</taxon>
        <taxon>Ancyrocephalidae</taxon>
        <taxon>Cichlidogyrus</taxon>
    </lineage>
</organism>
<dbReference type="InterPro" id="IPR002672">
    <property type="entry name" value="Ribosomal_eL28"/>
</dbReference>
<name>A0ABD2Q847_9PLAT</name>
<dbReference type="EMBL" id="JBJKFK010000761">
    <property type="protein sequence ID" value="KAL3315397.1"/>
    <property type="molecule type" value="Genomic_DNA"/>
</dbReference>
<proteinExistence type="inferred from homology"/>
<evidence type="ECO:0000313" key="8">
    <source>
        <dbReference type="Proteomes" id="UP001626550"/>
    </source>
</evidence>
<evidence type="ECO:0000256" key="2">
    <source>
        <dbReference type="ARBA" id="ARBA00022980"/>
    </source>
</evidence>
<dbReference type="Gene3D" id="3.30.390.110">
    <property type="match status" value="1"/>
</dbReference>
<evidence type="ECO:0000256" key="3">
    <source>
        <dbReference type="ARBA" id="ARBA00023274"/>
    </source>
</evidence>
<dbReference type="PANTHER" id="PTHR10544">
    <property type="entry name" value="60S RIBOSOMAL PROTEIN L28"/>
    <property type="match status" value="1"/>
</dbReference>
<protein>
    <recommendedName>
        <fullName evidence="4">Large ribosomal subunit protein eL28</fullName>
    </recommendedName>
    <alternativeName>
        <fullName evidence="5">60S ribosomal protein L28</fullName>
    </alternativeName>
</protein>
<reference evidence="7 8" key="1">
    <citation type="submission" date="2024-11" db="EMBL/GenBank/DDBJ databases">
        <title>Adaptive evolution of stress response genes in parasites aligns with host niche diversity.</title>
        <authorList>
            <person name="Hahn C."/>
            <person name="Resl P."/>
        </authorList>
    </citation>
    <scope>NUCLEOTIDE SEQUENCE [LARGE SCALE GENOMIC DNA]</scope>
    <source>
        <strain evidence="7">EGGRZ-B1_66</strain>
        <tissue evidence="7">Body</tissue>
    </source>
</reference>
<dbReference type="Proteomes" id="UP001626550">
    <property type="component" value="Unassembled WGS sequence"/>
</dbReference>
<dbReference type="GO" id="GO:1990904">
    <property type="term" value="C:ribonucleoprotein complex"/>
    <property type="evidence" value="ECO:0007669"/>
    <property type="project" value="UniProtKB-KW"/>
</dbReference>
<dbReference type="Pfam" id="PF01778">
    <property type="entry name" value="Ribosomal_L28e"/>
    <property type="match status" value="1"/>
</dbReference>
<accession>A0ABD2Q847</accession>
<dbReference type="AlphaFoldDB" id="A0ABD2Q847"/>
<keyword evidence="2 7" id="KW-0689">Ribosomal protein</keyword>
<comment type="similarity">
    <text evidence="1">Belongs to the eukaryotic ribosomal protein eL28 family.</text>
</comment>
<evidence type="ECO:0000256" key="1">
    <source>
        <dbReference type="ARBA" id="ARBA00007926"/>
    </source>
</evidence>
<keyword evidence="3" id="KW-0687">Ribonucleoprotein</keyword>
<comment type="caution">
    <text evidence="7">The sequence shown here is derived from an EMBL/GenBank/DDBJ whole genome shotgun (WGS) entry which is preliminary data.</text>
</comment>
<dbReference type="InterPro" id="IPR029004">
    <property type="entry name" value="Ribosomal_eL28/Mak16"/>
</dbReference>